<protein>
    <submittedName>
        <fullName evidence="1">Uncharacterized protein</fullName>
    </submittedName>
</protein>
<comment type="caution">
    <text evidence="1">The sequence shown here is derived from an EMBL/GenBank/DDBJ whole genome shotgun (WGS) entry which is preliminary data.</text>
</comment>
<evidence type="ECO:0000313" key="1">
    <source>
        <dbReference type="EMBL" id="GBF07862.1"/>
    </source>
</evidence>
<accession>A0A2I9D031</accession>
<reference evidence="2" key="1">
    <citation type="submission" date="2018-01" db="EMBL/GenBank/DDBJ databases">
        <title>Draft Genome Sequence of the Radioresistant Bacterium Deinococcus aerius TR0125, Isolated from the Higher Atmosphere above Japan.</title>
        <authorList>
            <person name="Satoh K."/>
            <person name="Arai H."/>
            <person name="Sanzen T."/>
            <person name="Kawaguchi Y."/>
            <person name="Hayashi H."/>
            <person name="Yokobori S."/>
            <person name="Yamagishi A."/>
            <person name="Oono Y."/>
            <person name="Narumi I."/>
        </authorList>
    </citation>
    <scope>NUCLEOTIDE SEQUENCE [LARGE SCALE GENOMIC DNA]</scope>
    <source>
        <strain evidence="2">TR0125</strain>
    </source>
</reference>
<organism evidence="1 2">
    <name type="scientific">Deinococcus aerius</name>
    <dbReference type="NCBI Taxonomy" id="200253"/>
    <lineage>
        <taxon>Bacteria</taxon>
        <taxon>Thermotogati</taxon>
        <taxon>Deinococcota</taxon>
        <taxon>Deinococci</taxon>
        <taxon>Deinococcales</taxon>
        <taxon>Deinococcaceae</taxon>
        <taxon>Deinococcus</taxon>
    </lineage>
</organism>
<name>A0A2I9D031_9DEIO</name>
<gene>
    <name evidence="1" type="ORF">DAERI_180053</name>
</gene>
<dbReference type="EMBL" id="BFAG01000018">
    <property type="protein sequence ID" value="GBF07862.1"/>
    <property type="molecule type" value="Genomic_DNA"/>
</dbReference>
<sequence>MLACRLELPLEAQATREIDVRRLIALRHSRQEKPSGIQNVTEIQVADPGPAVILGARPLQGCEELNSPSIVTR</sequence>
<dbReference type="AlphaFoldDB" id="A0A2I9D031"/>
<evidence type="ECO:0000313" key="2">
    <source>
        <dbReference type="Proteomes" id="UP000236569"/>
    </source>
</evidence>
<keyword evidence="2" id="KW-1185">Reference proteome</keyword>
<proteinExistence type="predicted"/>
<dbReference type="Proteomes" id="UP000236569">
    <property type="component" value="Unassembled WGS sequence"/>
</dbReference>